<comment type="caution">
    <text evidence="6">Lacks conserved residue(s) required for the propagation of feature annotation.</text>
</comment>
<dbReference type="EMBL" id="RZUL01000001">
    <property type="protein sequence ID" value="RVT43536.1"/>
    <property type="molecule type" value="Genomic_DNA"/>
</dbReference>
<feature type="binding site" evidence="6">
    <location>
        <begin position="15"/>
        <end position="17"/>
    </location>
    <ligand>
        <name>FMN</name>
        <dbReference type="ChEBI" id="CHEBI:58210"/>
    </ligand>
</feature>
<dbReference type="SUPFAM" id="SSF52218">
    <property type="entry name" value="Flavoproteins"/>
    <property type="match status" value="1"/>
</dbReference>
<dbReference type="EC" id="1.7.1.17" evidence="6"/>
<evidence type="ECO:0000256" key="4">
    <source>
        <dbReference type="ARBA" id="ARBA00023027"/>
    </source>
</evidence>
<dbReference type="AlphaFoldDB" id="A0A437JC60"/>
<dbReference type="Gene3D" id="3.40.50.360">
    <property type="match status" value="1"/>
</dbReference>
<evidence type="ECO:0000256" key="1">
    <source>
        <dbReference type="ARBA" id="ARBA00022630"/>
    </source>
</evidence>
<evidence type="ECO:0000313" key="9">
    <source>
        <dbReference type="Proteomes" id="UP000282977"/>
    </source>
</evidence>
<evidence type="ECO:0000313" key="8">
    <source>
        <dbReference type="EMBL" id="RVT43536.1"/>
    </source>
</evidence>
<comment type="similarity">
    <text evidence="6">Belongs to the azoreductase type 1 family.</text>
</comment>
<dbReference type="GO" id="GO:0009055">
    <property type="term" value="F:electron transfer activity"/>
    <property type="evidence" value="ECO:0007669"/>
    <property type="project" value="UniProtKB-UniRule"/>
</dbReference>
<dbReference type="EC" id="1.6.5.-" evidence="6"/>
<comment type="cofactor">
    <cofactor evidence="6">
        <name>FMN</name>
        <dbReference type="ChEBI" id="CHEBI:58210"/>
    </cofactor>
    <text evidence="6">Binds 1 FMN per subunit.</text>
</comment>
<keyword evidence="3 6" id="KW-0560">Oxidoreductase</keyword>
<name>A0A437JC60_9SPHN</name>
<comment type="function">
    <text evidence="6">Quinone reductase that provides resistance to thiol-specific stress caused by electrophilic quinones.</text>
</comment>
<dbReference type="PANTHER" id="PTHR43741">
    <property type="entry name" value="FMN-DEPENDENT NADH-AZOREDUCTASE 1"/>
    <property type="match status" value="1"/>
</dbReference>
<sequence>MRLLHIDASPRDTRSRSRAVADHFLAALAAMRPALVVEPLKLFGHALPTLADGMVEGRYARIMGGTETPDIAEKWAEVQGHVDHFLSFDAYVISTPMWNFGVPYVLKHYVDVLTHPRITFVNDAQGNVTGLANGRKALVIAASAMDFGGAGDANDALAALDFQLRYLETWLRFIGVDPVETIRVAPTFGAPEAVEAAMAAGGASAERIAARF</sequence>
<dbReference type="GO" id="GO:0016652">
    <property type="term" value="F:oxidoreductase activity, acting on NAD(P)H as acceptor"/>
    <property type="evidence" value="ECO:0007669"/>
    <property type="project" value="UniProtKB-UniRule"/>
</dbReference>
<comment type="catalytic activity">
    <reaction evidence="6">
        <text>2 a quinone + NADH + H(+) = 2 a 1,4-benzosemiquinone + NAD(+)</text>
        <dbReference type="Rhea" id="RHEA:65952"/>
        <dbReference type="ChEBI" id="CHEBI:15378"/>
        <dbReference type="ChEBI" id="CHEBI:57540"/>
        <dbReference type="ChEBI" id="CHEBI:57945"/>
        <dbReference type="ChEBI" id="CHEBI:132124"/>
        <dbReference type="ChEBI" id="CHEBI:134225"/>
    </reaction>
</comment>
<keyword evidence="4 6" id="KW-0520">NAD</keyword>
<accession>A0A437JC60</accession>
<dbReference type="RefSeq" id="WP_127689076.1">
    <property type="nucleotide sequence ID" value="NZ_RZUL01000001.1"/>
</dbReference>
<organism evidence="8 9">
    <name type="scientific">Sphingobium algorifonticola</name>
    <dbReference type="NCBI Taxonomy" id="2008318"/>
    <lineage>
        <taxon>Bacteria</taxon>
        <taxon>Pseudomonadati</taxon>
        <taxon>Pseudomonadota</taxon>
        <taxon>Alphaproteobacteria</taxon>
        <taxon>Sphingomonadales</taxon>
        <taxon>Sphingomonadaceae</taxon>
        <taxon>Sphingobium</taxon>
    </lineage>
</organism>
<protein>
    <recommendedName>
        <fullName evidence="6">FMN dependent NADH:quinone oxidoreductase</fullName>
        <ecNumber evidence="6">1.6.5.-</ecNumber>
    </recommendedName>
    <alternativeName>
        <fullName evidence="6">Azo-dye reductase</fullName>
    </alternativeName>
    <alternativeName>
        <fullName evidence="6">FMN-dependent NADH-azo compound oxidoreductase</fullName>
    </alternativeName>
    <alternativeName>
        <fullName evidence="6">FMN-dependent NADH-azoreductase</fullName>
        <ecNumber evidence="6">1.7.1.17</ecNumber>
    </alternativeName>
</protein>
<feature type="binding site" evidence="6">
    <location>
        <position position="9"/>
    </location>
    <ligand>
        <name>FMN</name>
        <dbReference type="ChEBI" id="CHEBI:58210"/>
    </ligand>
</feature>
<evidence type="ECO:0000259" key="7">
    <source>
        <dbReference type="Pfam" id="PF02525"/>
    </source>
</evidence>
<dbReference type="PANTHER" id="PTHR43741:SF4">
    <property type="entry name" value="FMN-DEPENDENT NADH:QUINONE OXIDOREDUCTASE"/>
    <property type="match status" value="1"/>
</dbReference>
<evidence type="ECO:0000256" key="5">
    <source>
        <dbReference type="ARBA" id="ARBA00048542"/>
    </source>
</evidence>
<reference evidence="8 9" key="1">
    <citation type="submission" date="2019-01" db="EMBL/GenBank/DDBJ databases">
        <authorList>
            <person name="Chen W.-M."/>
        </authorList>
    </citation>
    <scope>NUCLEOTIDE SEQUENCE [LARGE SCALE GENOMIC DNA]</scope>
    <source>
        <strain evidence="8 9">TLA-22</strain>
    </source>
</reference>
<dbReference type="InterPro" id="IPR050104">
    <property type="entry name" value="FMN-dep_NADH:Q_OxRdtase_AzoR1"/>
</dbReference>
<keyword evidence="1 6" id="KW-0285">Flavoprotein</keyword>
<proteinExistence type="inferred from homology"/>
<dbReference type="GO" id="GO:0016655">
    <property type="term" value="F:oxidoreductase activity, acting on NAD(P)H, quinone or similar compound as acceptor"/>
    <property type="evidence" value="ECO:0007669"/>
    <property type="project" value="InterPro"/>
</dbReference>
<dbReference type="Pfam" id="PF02525">
    <property type="entry name" value="Flavodoxin_2"/>
    <property type="match status" value="1"/>
</dbReference>
<dbReference type="Proteomes" id="UP000282977">
    <property type="component" value="Unassembled WGS sequence"/>
</dbReference>
<evidence type="ECO:0000256" key="2">
    <source>
        <dbReference type="ARBA" id="ARBA00022643"/>
    </source>
</evidence>
<evidence type="ECO:0000256" key="6">
    <source>
        <dbReference type="HAMAP-Rule" id="MF_01216"/>
    </source>
</evidence>
<keyword evidence="2 6" id="KW-0288">FMN</keyword>
<comment type="subunit">
    <text evidence="6">Homodimer.</text>
</comment>
<feature type="binding site" evidence="6">
    <location>
        <begin position="97"/>
        <end position="100"/>
    </location>
    <ligand>
        <name>FMN</name>
        <dbReference type="ChEBI" id="CHEBI:58210"/>
    </ligand>
</feature>
<comment type="catalytic activity">
    <reaction evidence="5">
        <text>N,N-dimethyl-1,4-phenylenediamine + anthranilate + 2 NAD(+) = 2-(4-dimethylaminophenyl)diazenylbenzoate + 2 NADH + 2 H(+)</text>
        <dbReference type="Rhea" id="RHEA:55872"/>
        <dbReference type="ChEBI" id="CHEBI:15378"/>
        <dbReference type="ChEBI" id="CHEBI:15783"/>
        <dbReference type="ChEBI" id="CHEBI:16567"/>
        <dbReference type="ChEBI" id="CHEBI:57540"/>
        <dbReference type="ChEBI" id="CHEBI:57945"/>
        <dbReference type="ChEBI" id="CHEBI:71579"/>
        <dbReference type="EC" id="1.7.1.17"/>
    </reaction>
    <physiologicalReaction direction="right-to-left" evidence="5">
        <dbReference type="Rhea" id="RHEA:55874"/>
    </physiologicalReaction>
</comment>
<gene>
    <name evidence="6" type="primary">azoR</name>
    <name evidence="8" type="ORF">ENE74_02645</name>
</gene>
<dbReference type="InterPro" id="IPR023048">
    <property type="entry name" value="NADH:quinone_OxRdtase_FMN_depd"/>
</dbReference>
<comment type="caution">
    <text evidence="8">The sequence shown here is derived from an EMBL/GenBank/DDBJ whole genome shotgun (WGS) entry which is preliminary data.</text>
</comment>
<evidence type="ECO:0000256" key="3">
    <source>
        <dbReference type="ARBA" id="ARBA00023002"/>
    </source>
</evidence>
<dbReference type="HAMAP" id="MF_01216">
    <property type="entry name" value="Azoreductase_type1"/>
    <property type="match status" value="1"/>
</dbReference>
<dbReference type="GO" id="GO:0010181">
    <property type="term" value="F:FMN binding"/>
    <property type="evidence" value="ECO:0007669"/>
    <property type="project" value="UniProtKB-UniRule"/>
</dbReference>
<keyword evidence="9" id="KW-1185">Reference proteome</keyword>
<feature type="domain" description="Flavodoxin-like fold" evidence="7">
    <location>
        <begin position="1"/>
        <end position="202"/>
    </location>
</feature>
<dbReference type="OrthoDB" id="9787136at2"/>
<dbReference type="InterPro" id="IPR029039">
    <property type="entry name" value="Flavoprotein-like_sf"/>
</dbReference>
<comment type="function">
    <text evidence="6">Also exhibits azoreductase activity. Catalyzes the reductive cleavage of the azo bond in aromatic azo compounds to the corresponding amines.</text>
</comment>
<dbReference type="InterPro" id="IPR003680">
    <property type="entry name" value="Flavodoxin_fold"/>
</dbReference>